<evidence type="ECO:0000259" key="7">
    <source>
        <dbReference type="PROSITE" id="PS51099"/>
    </source>
</evidence>
<evidence type="ECO:0000259" key="8">
    <source>
        <dbReference type="PROSITE" id="PS51372"/>
    </source>
</evidence>
<keyword evidence="1" id="KW-0808">Transferase</keyword>
<accession>A0A239SNN4</accession>
<dbReference type="PANTHER" id="PTHR30185:SF18">
    <property type="entry name" value="TRANSCRIPTIONAL REGULATOR MTLR"/>
    <property type="match status" value="1"/>
</dbReference>
<feature type="domain" description="PRD" evidence="8">
    <location>
        <begin position="191"/>
        <end position="294"/>
    </location>
</feature>
<dbReference type="STRING" id="1123308.GCA_000380085_00920"/>
<dbReference type="eggNOG" id="COG1762">
    <property type="taxonomic scope" value="Bacteria"/>
</dbReference>
<reference evidence="9 10" key="1">
    <citation type="submission" date="2017-06" db="EMBL/GenBank/DDBJ databases">
        <authorList>
            <consortium name="Pathogen Informatics"/>
        </authorList>
    </citation>
    <scope>NUCLEOTIDE SEQUENCE [LARGE SCALE GENOMIC DNA]</scope>
    <source>
        <strain evidence="9 10">NCTC13788</strain>
    </source>
</reference>
<dbReference type="Gene3D" id="3.40.930.10">
    <property type="entry name" value="Mannitol-specific EII, Chain A"/>
    <property type="match status" value="1"/>
</dbReference>
<dbReference type="Pfam" id="PF05043">
    <property type="entry name" value="Mga"/>
    <property type="match status" value="1"/>
</dbReference>
<keyword evidence="5" id="KW-0804">Transcription</keyword>
<dbReference type="GO" id="GO:0008982">
    <property type="term" value="F:protein-N(PI)-phosphohistidine-sugar phosphotransferase activity"/>
    <property type="evidence" value="ECO:0007669"/>
    <property type="project" value="InterPro"/>
</dbReference>
<dbReference type="Pfam" id="PF00874">
    <property type="entry name" value="PRD"/>
    <property type="match status" value="2"/>
</dbReference>
<protein>
    <submittedName>
        <fullName evidence="9">BglG family transcription antiterminator, PTS system IIA component</fullName>
    </submittedName>
</protein>
<dbReference type="EMBL" id="LT906439">
    <property type="protein sequence ID" value="SNU87075.1"/>
    <property type="molecule type" value="Genomic_DNA"/>
</dbReference>
<dbReference type="Pfam" id="PF00359">
    <property type="entry name" value="PTS_EIIA_2"/>
    <property type="match status" value="1"/>
</dbReference>
<dbReference type="RefSeq" id="WP_018373493.1">
    <property type="nucleotide sequence ID" value="NZ_LT906439.1"/>
</dbReference>
<evidence type="ECO:0000256" key="3">
    <source>
        <dbReference type="ARBA" id="ARBA00023015"/>
    </source>
</evidence>
<dbReference type="GO" id="GO:0009401">
    <property type="term" value="P:phosphoenolpyruvate-dependent sugar phosphotransferase system"/>
    <property type="evidence" value="ECO:0007669"/>
    <property type="project" value="InterPro"/>
</dbReference>
<feature type="domain" description="PTS EIIB type-2" evidence="7">
    <location>
        <begin position="406"/>
        <end position="498"/>
    </location>
</feature>
<dbReference type="InterPro" id="IPR013011">
    <property type="entry name" value="PTS_EIIB_2"/>
</dbReference>
<dbReference type="Proteomes" id="UP000215185">
    <property type="component" value="Chromosome 1"/>
</dbReference>
<dbReference type="eggNOG" id="COG3711">
    <property type="taxonomic scope" value="Bacteria"/>
</dbReference>
<dbReference type="InterPro" id="IPR036388">
    <property type="entry name" value="WH-like_DNA-bd_sf"/>
</dbReference>
<evidence type="ECO:0000259" key="6">
    <source>
        <dbReference type="PROSITE" id="PS51094"/>
    </source>
</evidence>
<dbReference type="AlphaFoldDB" id="A0A239SNN4"/>
<dbReference type="Gene3D" id="1.10.1790.10">
    <property type="entry name" value="PRD domain"/>
    <property type="match status" value="2"/>
</dbReference>
<dbReference type="InterPro" id="IPR002178">
    <property type="entry name" value="PTS_EIIA_type-2_dom"/>
</dbReference>
<dbReference type="PANTHER" id="PTHR30185">
    <property type="entry name" value="CRYPTIC BETA-GLUCOSIDE BGL OPERON ANTITERMINATOR"/>
    <property type="match status" value="1"/>
</dbReference>
<dbReference type="PROSITE" id="PS51099">
    <property type="entry name" value="PTS_EIIB_TYPE_2"/>
    <property type="match status" value="1"/>
</dbReference>
<sequence length="661" mass="76297">MLHKKEWQLLQLLYEKADYQKSQQLADAMAVSERTVRKYLTGLEERIKPFGAALDYQYGLGVRLKIVEASIFQKQYQEWLDAKENFSDARGIEEGQERQYFLLKHLFFEEESVDLNQLRQAFHISKSSMNHLLAEIRQLLEPYQLRLLRAAPSIYQVSGDEAQKRRFISDYFLTINFKEVLRTDLKSRTLLRNVDLPFLSQVVLEECQKGALQISDFTLTNLLLHISLTIIRMQTGHALADVAEAEQLSKTTEYQVAQRILERLEEQLQLAFPVGETQNMALHLLAKSRQLSEDFSQTSPFSEDILAVLEDIDREESTSLSQDYLLLEALIAHMTPLQLRLRHGMRLENPLLEEIKEQYSEYFELTKRYFKSLSFLADTEVNDDEWAYITLHIIAAFDRQMSQKAIRTLVVCATGVGSAQVLRNRLEANFGQRLEIVECISYHELSDRHLQDIDLLISSIDISELMFSVPSVTVSVFLNAADIQAINRSIQTIAKRSVSTSQSHSQQDQQQLLEAFDYCFRPDHFLLITEKMTKEQLLTQMIACLDEVVTSQDIASFYQQCLAREQLCSTAFSDQMAFPHLMEAMSEKAQVIVACVPQGISWDNAHPEIRIVVLLSPSRHRNQELKIVSHQLAQWIDNDKIQASLLKEPSYTHFRQLFLNA</sequence>
<dbReference type="SUPFAM" id="SSF52794">
    <property type="entry name" value="PTS system IIB component-like"/>
    <property type="match status" value="1"/>
</dbReference>
<keyword evidence="10" id="KW-1185">Reference proteome</keyword>
<evidence type="ECO:0000256" key="4">
    <source>
        <dbReference type="ARBA" id="ARBA00023159"/>
    </source>
</evidence>
<dbReference type="InterPro" id="IPR016152">
    <property type="entry name" value="PTrfase/Anion_transptr"/>
</dbReference>
<keyword evidence="4" id="KW-0010">Activator</keyword>
<gene>
    <name evidence="9" type="primary">licR_2</name>
    <name evidence="9" type="ORF">SAMEA4412692_00509</name>
</gene>
<organism evidence="9 10">
    <name type="scientific">Streptococcus merionis</name>
    <dbReference type="NCBI Taxonomy" id="400065"/>
    <lineage>
        <taxon>Bacteria</taxon>
        <taxon>Bacillati</taxon>
        <taxon>Bacillota</taxon>
        <taxon>Bacilli</taxon>
        <taxon>Lactobacillales</taxon>
        <taxon>Streptococcaceae</taxon>
        <taxon>Streptococcus</taxon>
    </lineage>
</organism>
<dbReference type="KEGG" id="smen:SAMEA4412692_0509"/>
<dbReference type="InterPro" id="IPR050661">
    <property type="entry name" value="BglG_antiterminators"/>
</dbReference>
<evidence type="ECO:0000256" key="5">
    <source>
        <dbReference type="ARBA" id="ARBA00023163"/>
    </source>
</evidence>
<dbReference type="InterPro" id="IPR007737">
    <property type="entry name" value="Mga_HTH"/>
</dbReference>
<keyword evidence="2" id="KW-0677">Repeat</keyword>
<keyword evidence="3" id="KW-0805">Transcription regulation</keyword>
<feature type="domain" description="PRD" evidence="8">
    <location>
        <begin position="296"/>
        <end position="403"/>
    </location>
</feature>
<evidence type="ECO:0000313" key="10">
    <source>
        <dbReference type="Proteomes" id="UP000215185"/>
    </source>
</evidence>
<evidence type="ECO:0000256" key="1">
    <source>
        <dbReference type="ARBA" id="ARBA00022679"/>
    </source>
</evidence>
<evidence type="ECO:0000256" key="2">
    <source>
        <dbReference type="ARBA" id="ARBA00022737"/>
    </source>
</evidence>
<dbReference type="InterPro" id="IPR036634">
    <property type="entry name" value="PRD_sf"/>
</dbReference>
<proteinExistence type="predicted"/>
<dbReference type="SUPFAM" id="SSF55804">
    <property type="entry name" value="Phoshotransferase/anion transport protein"/>
    <property type="match status" value="1"/>
</dbReference>
<feature type="domain" description="PTS EIIA type-2" evidence="6">
    <location>
        <begin position="518"/>
        <end position="661"/>
    </location>
</feature>
<dbReference type="OrthoDB" id="3710983at2"/>
<dbReference type="PROSITE" id="PS51372">
    <property type="entry name" value="PRD_2"/>
    <property type="match status" value="2"/>
</dbReference>
<dbReference type="GO" id="GO:0006355">
    <property type="term" value="P:regulation of DNA-templated transcription"/>
    <property type="evidence" value="ECO:0007669"/>
    <property type="project" value="InterPro"/>
</dbReference>
<dbReference type="Gene3D" id="1.10.10.10">
    <property type="entry name" value="Winged helix-like DNA-binding domain superfamily/Winged helix DNA-binding domain"/>
    <property type="match status" value="1"/>
</dbReference>
<dbReference type="Gene3D" id="3.40.50.2300">
    <property type="match status" value="1"/>
</dbReference>
<dbReference type="InterPro" id="IPR011608">
    <property type="entry name" value="PRD"/>
</dbReference>
<dbReference type="InterPro" id="IPR036095">
    <property type="entry name" value="PTS_EIIB-like_sf"/>
</dbReference>
<name>A0A239SNN4_9STRE</name>
<dbReference type="CDD" id="cd05568">
    <property type="entry name" value="PTS_IIB_bgl_like"/>
    <property type="match status" value="1"/>
</dbReference>
<dbReference type="PROSITE" id="PS51094">
    <property type="entry name" value="PTS_EIIA_TYPE_2"/>
    <property type="match status" value="1"/>
</dbReference>
<evidence type="ECO:0000313" key="9">
    <source>
        <dbReference type="EMBL" id="SNU87075.1"/>
    </source>
</evidence>
<dbReference type="SUPFAM" id="SSF63520">
    <property type="entry name" value="PTS-regulatory domain, PRD"/>
    <property type="match status" value="2"/>
</dbReference>